<protein>
    <submittedName>
        <fullName evidence="1">Helix-turn-helix domain-containing protein</fullName>
    </submittedName>
</protein>
<organism evidence="1 2">
    <name type="scientific">Nocardia gamkensis</name>
    <dbReference type="NCBI Taxonomy" id="352869"/>
    <lineage>
        <taxon>Bacteria</taxon>
        <taxon>Bacillati</taxon>
        <taxon>Actinomycetota</taxon>
        <taxon>Actinomycetes</taxon>
        <taxon>Mycobacteriales</taxon>
        <taxon>Nocardiaceae</taxon>
        <taxon>Nocardia</taxon>
    </lineage>
</organism>
<dbReference type="CDD" id="cd00093">
    <property type="entry name" value="HTH_XRE"/>
    <property type="match status" value="1"/>
</dbReference>
<evidence type="ECO:0000313" key="2">
    <source>
        <dbReference type="Proteomes" id="UP000540698"/>
    </source>
</evidence>
<gene>
    <name evidence="1" type="ORF">HGB38_19835</name>
</gene>
<dbReference type="AlphaFoldDB" id="A0A7X6L675"/>
<dbReference type="SUPFAM" id="SSF47413">
    <property type="entry name" value="lambda repressor-like DNA-binding domains"/>
    <property type="match status" value="1"/>
</dbReference>
<proteinExistence type="predicted"/>
<name>A0A7X6L675_9NOCA</name>
<dbReference type="Proteomes" id="UP000540698">
    <property type="component" value="Unassembled WGS sequence"/>
</dbReference>
<reference evidence="1 2" key="1">
    <citation type="submission" date="2020-04" db="EMBL/GenBank/DDBJ databases">
        <title>MicrobeNet Type strains.</title>
        <authorList>
            <person name="Nicholson A.C."/>
        </authorList>
    </citation>
    <scope>NUCLEOTIDE SEQUENCE [LARGE SCALE GENOMIC DNA]</scope>
    <source>
        <strain evidence="1 2">DSM 44956</strain>
    </source>
</reference>
<dbReference type="RefSeq" id="WP_062973482.1">
    <property type="nucleotide sequence ID" value="NZ_JAAXOS010000009.1"/>
</dbReference>
<dbReference type="EMBL" id="JAAXOS010000009">
    <property type="protein sequence ID" value="NKY28457.1"/>
    <property type="molecule type" value="Genomic_DNA"/>
</dbReference>
<dbReference type="Pfam" id="PF13560">
    <property type="entry name" value="HTH_31"/>
    <property type="match status" value="1"/>
</dbReference>
<dbReference type="InterPro" id="IPR001387">
    <property type="entry name" value="Cro/C1-type_HTH"/>
</dbReference>
<comment type="caution">
    <text evidence="1">The sequence shown here is derived from an EMBL/GenBank/DDBJ whole genome shotgun (WGS) entry which is preliminary data.</text>
</comment>
<dbReference type="GO" id="GO:0003677">
    <property type="term" value="F:DNA binding"/>
    <property type="evidence" value="ECO:0007669"/>
    <property type="project" value="InterPro"/>
</dbReference>
<keyword evidence="2" id="KW-1185">Reference proteome</keyword>
<dbReference type="Gene3D" id="1.10.260.40">
    <property type="entry name" value="lambda repressor-like DNA-binding domains"/>
    <property type="match status" value="1"/>
</dbReference>
<dbReference type="InterPro" id="IPR010982">
    <property type="entry name" value="Lambda_DNA-bd_dom_sf"/>
</dbReference>
<sequence length="412" mass="45536">MEQWRLFGEELKRLRGQESLRSLARRINFNAGDLSRFERGLRKPSPEVVRLLDRELSASGRLMKIAAAALFQPDSFEGYGMSGHDDLDENGEVCMPLSRRDFIATMTLGASTPQIMFNRNADIDYLDHFRQLKRVLVDQDSLLGPTTVIPIVQQQIQVIGQLRKLNSMDIAGLLDMQTNYAEFAGWLYQDLGDFATAEYWTDRAFQWSMAAGNDAMSSYILNRKAHLSGDEGDGGETVALAAAAIRMATGDSPIKALANMRAGHGHALLGDHKAAEKAYDTAFESLDGPDLDPDLQWAGWFDFSYVAVHRARSLCTLGKYDSAVVQFREVLDTLPGRYARDRAVYLVRAAIAHAGNADVEHAAGLGLEAIAAGQGSGSGRLIKELRRLDQALTPWEGQAVEEFRDARRSLPV</sequence>
<accession>A0A7X6L675</accession>
<dbReference type="Gene3D" id="1.25.40.10">
    <property type="entry name" value="Tetratricopeptide repeat domain"/>
    <property type="match status" value="1"/>
</dbReference>
<dbReference type="SUPFAM" id="SSF48452">
    <property type="entry name" value="TPR-like"/>
    <property type="match status" value="1"/>
</dbReference>
<dbReference type="InterPro" id="IPR011990">
    <property type="entry name" value="TPR-like_helical_dom_sf"/>
</dbReference>
<evidence type="ECO:0000313" key="1">
    <source>
        <dbReference type="EMBL" id="NKY28457.1"/>
    </source>
</evidence>